<evidence type="ECO:0000256" key="1">
    <source>
        <dbReference type="SAM" id="MobiDB-lite"/>
    </source>
</evidence>
<feature type="region of interest" description="Disordered" evidence="1">
    <location>
        <begin position="36"/>
        <end position="61"/>
    </location>
</feature>
<proteinExistence type="predicted"/>
<organism evidence="2 3">
    <name type="scientific">Homarus americanus</name>
    <name type="common">American lobster</name>
    <dbReference type="NCBI Taxonomy" id="6706"/>
    <lineage>
        <taxon>Eukaryota</taxon>
        <taxon>Metazoa</taxon>
        <taxon>Ecdysozoa</taxon>
        <taxon>Arthropoda</taxon>
        <taxon>Crustacea</taxon>
        <taxon>Multicrustacea</taxon>
        <taxon>Malacostraca</taxon>
        <taxon>Eumalacostraca</taxon>
        <taxon>Eucarida</taxon>
        <taxon>Decapoda</taxon>
        <taxon>Pleocyemata</taxon>
        <taxon>Astacidea</taxon>
        <taxon>Nephropoidea</taxon>
        <taxon>Nephropidae</taxon>
        <taxon>Homarus</taxon>
    </lineage>
</organism>
<feature type="non-terminal residue" evidence="2">
    <location>
        <position position="1"/>
    </location>
</feature>
<evidence type="ECO:0000313" key="2">
    <source>
        <dbReference type="EMBL" id="KAG7166880.1"/>
    </source>
</evidence>
<keyword evidence="3" id="KW-1185">Reference proteome</keyword>
<dbReference type="Proteomes" id="UP000747542">
    <property type="component" value="Unassembled WGS sequence"/>
</dbReference>
<protein>
    <submittedName>
        <fullName evidence="2">Uncharacterized protein</fullName>
    </submittedName>
</protein>
<feature type="compositionally biased region" description="Polar residues" evidence="1">
    <location>
        <begin position="46"/>
        <end position="61"/>
    </location>
</feature>
<accession>A0A8J5MWC1</accession>
<dbReference type="AlphaFoldDB" id="A0A8J5MWC1"/>
<name>A0A8J5MWC1_HOMAM</name>
<gene>
    <name evidence="2" type="ORF">Hamer_G030189</name>
</gene>
<feature type="non-terminal residue" evidence="2">
    <location>
        <position position="61"/>
    </location>
</feature>
<comment type="caution">
    <text evidence="2">The sequence shown here is derived from an EMBL/GenBank/DDBJ whole genome shotgun (WGS) entry which is preliminary data.</text>
</comment>
<evidence type="ECO:0000313" key="3">
    <source>
        <dbReference type="Proteomes" id="UP000747542"/>
    </source>
</evidence>
<reference evidence="2" key="1">
    <citation type="journal article" date="2021" name="Sci. Adv.">
        <title>The American lobster genome reveals insights on longevity, neural, and immune adaptations.</title>
        <authorList>
            <person name="Polinski J.M."/>
            <person name="Zimin A.V."/>
            <person name="Clark K.F."/>
            <person name="Kohn A.B."/>
            <person name="Sadowski N."/>
            <person name="Timp W."/>
            <person name="Ptitsyn A."/>
            <person name="Khanna P."/>
            <person name="Romanova D.Y."/>
            <person name="Williams P."/>
            <person name="Greenwood S.J."/>
            <person name="Moroz L.L."/>
            <person name="Walt D.R."/>
            <person name="Bodnar A.G."/>
        </authorList>
    </citation>
    <scope>NUCLEOTIDE SEQUENCE</scope>
    <source>
        <strain evidence="2">GMGI-L3</strain>
    </source>
</reference>
<dbReference type="EMBL" id="JAHLQT010022156">
    <property type="protein sequence ID" value="KAG7166880.1"/>
    <property type="molecule type" value="Genomic_DNA"/>
</dbReference>
<sequence>SVLPSLLHVTVSTSHSYTSQGVLPSPLHLTFNTSSGICQSKPRPPSSTTGTLPVSHHTVFN</sequence>